<comment type="caution">
    <text evidence="3">The sequence shown here is derived from an EMBL/GenBank/DDBJ whole genome shotgun (WGS) entry which is preliminary data.</text>
</comment>
<dbReference type="InterPro" id="IPR046529">
    <property type="entry name" value="DUF6594"/>
</dbReference>
<feature type="transmembrane region" description="Helical" evidence="1">
    <location>
        <begin position="257"/>
        <end position="274"/>
    </location>
</feature>
<reference evidence="3 4" key="1">
    <citation type="submission" date="2018-12" db="EMBL/GenBank/DDBJ databases">
        <title>Draft genome sequence of Xylaria grammica IHI A82.</title>
        <authorList>
            <person name="Buettner E."/>
            <person name="Kellner H."/>
        </authorList>
    </citation>
    <scope>NUCLEOTIDE SEQUENCE [LARGE SCALE GENOMIC DNA]</scope>
    <source>
        <strain evidence="3 4">IHI A82</strain>
    </source>
</reference>
<evidence type="ECO:0000259" key="2">
    <source>
        <dbReference type="Pfam" id="PF20237"/>
    </source>
</evidence>
<gene>
    <name evidence="3" type="ORF">EKO27_g9506</name>
</gene>
<keyword evidence="1" id="KW-0472">Membrane</keyword>
<sequence length="277" mass="31074">MSIASRNAAVPPEQIEDYPSGYPRLARLISAHPSFSIFRRFSAARARILLYQQDRIAELEETLTTLDEREQKVLFLGSRRRDANPERRAVLAQLKSAMADYDDLLARTREALNAKPAYRRDVASLRDWINDSGCLSRDESKYLEKNDLISLVSSEQGLLESMSAAVEDLIIWISSRTRWNFRTPHSRDSNMYIFFENLIGTFTRIILALFASATIFIPIVISSLMSSESARLVLVVLSIAIFVGILSLTSRPRVSEVFLAGATYAAVLVVYVSGTGN</sequence>
<dbReference type="STRING" id="363999.A0A439CTZ8"/>
<dbReference type="PANTHER" id="PTHR34502:SF5">
    <property type="entry name" value="DUF6594 DOMAIN-CONTAINING PROTEIN"/>
    <property type="match status" value="1"/>
</dbReference>
<keyword evidence="1" id="KW-1133">Transmembrane helix</keyword>
<accession>A0A439CTZ8</accession>
<dbReference type="PANTHER" id="PTHR34502">
    <property type="entry name" value="DUF6594 DOMAIN-CONTAINING PROTEIN-RELATED"/>
    <property type="match status" value="1"/>
</dbReference>
<dbReference type="EMBL" id="RYZI01000421">
    <property type="protein sequence ID" value="RWA05602.1"/>
    <property type="molecule type" value="Genomic_DNA"/>
</dbReference>
<proteinExistence type="predicted"/>
<keyword evidence="1" id="KW-0812">Transmembrane</keyword>
<evidence type="ECO:0000256" key="1">
    <source>
        <dbReference type="SAM" id="Phobius"/>
    </source>
</evidence>
<dbReference type="Pfam" id="PF20237">
    <property type="entry name" value="DUF6594"/>
    <property type="match status" value="1"/>
</dbReference>
<name>A0A439CTZ8_9PEZI</name>
<protein>
    <recommendedName>
        <fullName evidence="2">DUF6594 domain-containing protein</fullName>
    </recommendedName>
</protein>
<evidence type="ECO:0000313" key="3">
    <source>
        <dbReference type="EMBL" id="RWA05602.1"/>
    </source>
</evidence>
<evidence type="ECO:0000313" key="4">
    <source>
        <dbReference type="Proteomes" id="UP000286045"/>
    </source>
</evidence>
<feature type="transmembrane region" description="Helical" evidence="1">
    <location>
        <begin position="205"/>
        <end position="226"/>
    </location>
</feature>
<dbReference type="AlphaFoldDB" id="A0A439CTZ8"/>
<keyword evidence="4" id="KW-1185">Reference proteome</keyword>
<feature type="transmembrane region" description="Helical" evidence="1">
    <location>
        <begin position="232"/>
        <end position="250"/>
    </location>
</feature>
<feature type="domain" description="DUF6594" evidence="2">
    <location>
        <begin position="22"/>
        <end position="269"/>
    </location>
</feature>
<organism evidence="3 4">
    <name type="scientific">Xylaria grammica</name>
    <dbReference type="NCBI Taxonomy" id="363999"/>
    <lineage>
        <taxon>Eukaryota</taxon>
        <taxon>Fungi</taxon>
        <taxon>Dikarya</taxon>
        <taxon>Ascomycota</taxon>
        <taxon>Pezizomycotina</taxon>
        <taxon>Sordariomycetes</taxon>
        <taxon>Xylariomycetidae</taxon>
        <taxon>Xylariales</taxon>
        <taxon>Xylariaceae</taxon>
        <taxon>Xylaria</taxon>
    </lineage>
</organism>
<dbReference type="Proteomes" id="UP000286045">
    <property type="component" value="Unassembled WGS sequence"/>
</dbReference>